<keyword evidence="2" id="KW-1185">Reference proteome</keyword>
<protein>
    <submittedName>
        <fullName evidence="1">Uncharacterized protein</fullName>
    </submittedName>
</protein>
<comment type="caution">
    <text evidence="1">The sequence shown here is derived from an EMBL/GenBank/DDBJ whole genome shotgun (WGS) entry which is preliminary data.</text>
</comment>
<organism evidence="1 2">
    <name type="scientific">Entomophthora muscae</name>
    <dbReference type="NCBI Taxonomy" id="34485"/>
    <lineage>
        <taxon>Eukaryota</taxon>
        <taxon>Fungi</taxon>
        <taxon>Fungi incertae sedis</taxon>
        <taxon>Zoopagomycota</taxon>
        <taxon>Entomophthoromycotina</taxon>
        <taxon>Entomophthoromycetes</taxon>
        <taxon>Entomophthorales</taxon>
        <taxon>Entomophthoraceae</taxon>
        <taxon>Entomophthora</taxon>
    </lineage>
</organism>
<name>A0ACC2S0A5_9FUNG</name>
<evidence type="ECO:0000313" key="2">
    <source>
        <dbReference type="Proteomes" id="UP001165960"/>
    </source>
</evidence>
<proteinExistence type="predicted"/>
<accession>A0ACC2S0A5</accession>
<evidence type="ECO:0000313" key="1">
    <source>
        <dbReference type="EMBL" id="KAJ9055688.1"/>
    </source>
</evidence>
<reference evidence="1" key="1">
    <citation type="submission" date="2022-04" db="EMBL/GenBank/DDBJ databases">
        <title>Genome of the entomopathogenic fungus Entomophthora muscae.</title>
        <authorList>
            <person name="Elya C."/>
            <person name="Lovett B.R."/>
            <person name="Lee E."/>
            <person name="Macias A.M."/>
            <person name="Hajek A.E."/>
            <person name="De Bivort B.L."/>
            <person name="Kasson M.T."/>
            <person name="De Fine Licht H.H."/>
            <person name="Stajich J.E."/>
        </authorList>
    </citation>
    <scope>NUCLEOTIDE SEQUENCE</scope>
    <source>
        <strain evidence="1">Berkeley</strain>
    </source>
</reference>
<gene>
    <name evidence="1" type="ORF">DSO57_1001130</name>
</gene>
<sequence length="350" mass="39542">MADLWLNTFHGYSCNVDEQPHCSRTALVDNKDDAIQNNSMAWSSFGKPIHVEPALNRFRVLKPKPKDGADIRDLEEELLYGYEWVALMVHSETNREVYEAATLLLCAMGSKKFTSLSIGEPDVLEETKLYGYTVQDLLDIIGRVLIPGLVVRLKQLIVSFVQAQDLPQSLLEKGLSKMNYNYDEYLRIRNMHGFVEGGLLVCLAASGVTGEGLTIGVAGDIIEACIITHDSYSVLYRDNSTATNIHHYAHGTLDETLSRTFSRAALLNRRVREKEIPKELKYALLNYTSSYYLLTFSSKLYGYGSSYSQAMQAIMKEKRTLLSPETVSHSHDEKKFSFDRMLSVANSYFE</sequence>
<dbReference type="EMBL" id="QTSX02006392">
    <property type="protein sequence ID" value="KAJ9055688.1"/>
    <property type="molecule type" value="Genomic_DNA"/>
</dbReference>
<dbReference type="Proteomes" id="UP001165960">
    <property type="component" value="Unassembled WGS sequence"/>
</dbReference>